<protein>
    <submittedName>
        <fullName evidence="2">Uncharacterized protein</fullName>
    </submittedName>
</protein>
<proteinExistence type="predicted"/>
<dbReference type="EMBL" id="CAMXCT020000499">
    <property type="protein sequence ID" value="CAL1132983.1"/>
    <property type="molecule type" value="Genomic_DNA"/>
</dbReference>
<keyword evidence="4" id="KW-1185">Reference proteome</keyword>
<reference evidence="3" key="2">
    <citation type="submission" date="2024-04" db="EMBL/GenBank/DDBJ databases">
        <authorList>
            <person name="Chen Y."/>
            <person name="Shah S."/>
            <person name="Dougan E. K."/>
            <person name="Thang M."/>
            <person name="Chan C."/>
        </authorList>
    </citation>
    <scope>NUCLEOTIDE SEQUENCE [LARGE SCALE GENOMIC DNA]</scope>
</reference>
<evidence type="ECO:0000313" key="2">
    <source>
        <dbReference type="EMBL" id="CAI3979608.1"/>
    </source>
</evidence>
<evidence type="ECO:0000313" key="4">
    <source>
        <dbReference type="Proteomes" id="UP001152797"/>
    </source>
</evidence>
<reference evidence="2" key="1">
    <citation type="submission" date="2022-10" db="EMBL/GenBank/DDBJ databases">
        <authorList>
            <person name="Chen Y."/>
            <person name="Dougan E. K."/>
            <person name="Chan C."/>
            <person name="Rhodes N."/>
            <person name="Thang M."/>
        </authorList>
    </citation>
    <scope>NUCLEOTIDE SEQUENCE</scope>
</reference>
<feature type="compositionally biased region" description="Basic and acidic residues" evidence="1">
    <location>
        <begin position="21"/>
        <end position="34"/>
    </location>
</feature>
<evidence type="ECO:0000313" key="3">
    <source>
        <dbReference type="EMBL" id="CAL1132983.1"/>
    </source>
</evidence>
<organism evidence="2">
    <name type="scientific">Cladocopium goreaui</name>
    <dbReference type="NCBI Taxonomy" id="2562237"/>
    <lineage>
        <taxon>Eukaryota</taxon>
        <taxon>Sar</taxon>
        <taxon>Alveolata</taxon>
        <taxon>Dinophyceae</taxon>
        <taxon>Suessiales</taxon>
        <taxon>Symbiodiniaceae</taxon>
        <taxon>Cladocopium</taxon>
    </lineage>
</organism>
<dbReference type="Proteomes" id="UP001152797">
    <property type="component" value="Unassembled WGS sequence"/>
</dbReference>
<feature type="region of interest" description="Disordered" evidence="1">
    <location>
        <begin position="1"/>
        <end position="53"/>
    </location>
</feature>
<feature type="compositionally biased region" description="Basic and acidic residues" evidence="1">
    <location>
        <begin position="169"/>
        <end position="179"/>
    </location>
</feature>
<accession>A0A9P1FKM2</accession>
<feature type="region of interest" description="Disordered" evidence="1">
    <location>
        <begin position="200"/>
        <end position="235"/>
    </location>
</feature>
<comment type="caution">
    <text evidence="2">The sequence shown here is derived from an EMBL/GenBank/DDBJ whole genome shotgun (WGS) entry which is preliminary data.</text>
</comment>
<name>A0A9P1FKM2_9DINO</name>
<sequence>MDSPHGTPQEAPEAHPGAISAERERLEVTDDRMAVDPARSFPGDRGSGSPEYFSPQAMALLESRRKELDHERLTVEELRRQLKQDAHRLRSFTGMSKEQALLQEAGIALDSRVSALNRALKEHRVIQQTLQGSLEKIRTKGVPGGYPTAFKAHGDTGGDATPRSTRGGRHPERYDGYPRRSEDLGVIQLWQRILGHELNAHSSGHRTRRQSDSPLPTSRGATRSTSPLSSRRSRSYREAVDQHLAWLQNFSRQAGPLTARSYGGW</sequence>
<feature type="region of interest" description="Disordered" evidence="1">
    <location>
        <begin position="148"/>
        <end position="179"/>
    </location>
</feature>
<dbReference type="AlphaFoldDB" id="A0A9P1FKM2"/>
<gene>
    <name evidence="2" type="ORF">C1SCF055_LOCUS7546</name>
</gene>
<feature type="compositionally biased region" description="Polar residues" evidence="1">
    <location>
        <begin position="212"/>
        <end position="222"/>
    </location>
</feature>
<dbReference type="EMBL" id="CAMXCT030000499">
    <property type="protein sequence ID" value="CAL4766920.1"/>
    <property type="molecule type" value="Genomic_DNA"/>
</dbReference>
<dbReference type="EMBL" id="CAMXCT010000499">
    <property type="protein sequence ID" value="CAI3979608.1"/>
    <property type="molecule type" value="Genomic_DNA"/>
</dbReference>
<evidence type="ECO:0000256" key="1">
    <source>
        <dbReference type="SAM" id="MobiDB-lite"/>
    </source>
</evidence>